<organism evidence="2 3">
    <name type="scientific">Thermithiobacillus plumbiphilus</name>
    <dbReference type="NCBI Taxonomy" id="1729899"/>
    <lineage>
        <taxon>Bacteria</taxon>
        <taxon>Pseudomonadati</taxon>
        <taxon>Pseudomonadota</taxon>
        <taxon>Acidithiobacillia</taxon>
        <taxon>Acidithiobacillales</taxon>
        <taxon>Thermithiobacillaceae</taxon>
        <taxon>Thermithiobacillus</taxon>
    </lineage>
</organism>
<protein>
    <submittedName>
        <fullName evidence="2">Uncharacterized protein</fullName>
    </submittedName>
</protein>
<accession>A0ABU9D992</accession>
<keyword evidence="1" id="KW-1133">Transmembrane helix</keyword>
<comment type="caution">
    <text evidence="2">The sequence shown here is derived from an EMBL/GenBank/DDBJ whole genome shotgun (WGS) entry which is preliminary data.</text>
</comment>
<feature type="transmembrane region" description="Helical" evidence="1">
    <location>
        <begin position="28"/>
        <end position="45"/>
    </location>
</feature>
<evidence type="ECO:0000256" key="1">
    <source>
        <dbReference type="SAM" id="Phobius"/>
    </source>
</evidence>
<name>A0ABU9D992_9PROT</name>
<dbReference type="EMBL" id="JBBPCO010000009">
    <property type="protein sequence ID" value="MEK8090096.1"/>
    <property type="molecule type" value="Genomic_DNA"/>
</dbReference>
<dbReference type="Proteomes" id="UP001446205">
    <property type="component" value="Unassembled WGS sequence"/>
</dbReference>
<keyword evidence="3" id="KW-1185">Reference proteome</keyword>
<evidence type="ECO:0000313" key="2">
    <source>
        <dbReference type="EMBL" id="MEK8090096.1"/>
    </source>
</evidence>
<dbReference type="RefSeq" id="WP_341371153.1">
    <property type="nucleotide sequence ID" value="NZ_JBBPCO010000009.1"/>
</dbReference>
<keyword evidence="1" id="KW-0812">Transmembrane</keyword>
<reference evidence="2 3" key="1">
    <citation type="submission" date="2024-04" db="EMBL/GenBank/DDBJ databases">
        <authorList>
            <person name="Abashina T."/>
            <person name="Shaikin A."/>
        </authorList>
    </citation>
    <scope>NUCLEOTIDE SEQUENCE [LARGE SCALE GENOMIC DNA]</scope>
    <source>
        <strain evidence="2 3">AAFK</strain>
    </source>
</reference>
<proteinExistence type="predicted"/>
<keyword evidence="1" id="KW-0472">Membrane</keyword>
<evidence type="ECO:0000313" key="3">
    <source>
        <dbReference type="Proteomes" id="UP001446205"/>
    </source>
</evidence>
<sequence length="54" mass="6123">MRVLLWIGIFLVALGLLAWLVFKITIRLAMLLFLAGVAFIVWGGFKLSRMGRET</sequence>
<gene>
    <name evidence="2" type="ORF">WOB96_10000</name>
</gene>